<evidence type="ECO:0000313" key="3">
    <source>
        <dbReference type="Proteomes" id="UP000199558"/>
    </source>
</evidence>
<name>A0A1A9BBF2_9ACTN</name>
<organism evidence="2 3">
    <name type="scientific">Micromonospora sediminicola</name>
    <dbReference type="NCBI Taxonomy" id="946078"/>
    <lineage>
        <taxon>Bacteria</taxon>
        <taxon>Bacillati</taxon>
        <taxon>Actinomycetota</taxon>
        <taxon>Actinomycetes</taxon>
        <taxon>Micromonosporales</taxon>
        <taxon>Micromonosporaceae</taxon>
        <taxon>Micromonospora</taxon>
    </lineage>
</organism>
<feature type="transmembrane region" description="Helical" evidence="1">
    <location>
        <begin position="121"/>
        <end position="142"/>
    </location>
</feature>
<accession>A0A1A9BBF2</accession>
<dbReference type="Pfam" id="PF06182">
    <property type="entry name" value="ABC2_membrane_6"/>
    <property type="match status" value="1"/>
</dbReference>
<dbReference type="InterPro" id="IPR010390">
    <property type="entry name" value="ABC-2_transporter-like"/>
</dbReference>
<dbReference type="PANTHER" id="PTHR36833:SF2">
    <property type="entry name" value="SLR0610 PROTEIN"/>
    <property type="match status" value="1"/>
</dbReference>
<keyword evidence="1" id="KW-1133">Transmembrane helix</keyword>
<feature type="transmembrane region" description="Helical" evidence="1">
    <location>
        <begin position="148"/>
        <end position="178"/>
    </location>
</feature>
<keyword evidence="1" id="KW-0472">Membrane</keyword>
<evidence type="ECO:0000256" key="1">
    <source>
        <dbReference type="SAM" id="Phobius"/>
    </source>
</evidence>
<reference evidence="3" key="1">
    <citation type="submission" date="2016-06" db="EMBL/GenBank/DDBJ databases">
        <authorList>
            <person name="Varghese N."/>
            <person name="Submissions Spin"/>
        </authorList>
    </citation>
    <scope>NUCLEOTIDE SEQUENCE [LARGE SCALE GENOMIC DNA]</scope>
    <source>
        <strain evidence="3">DSM 45794</strain>
    </source>
</reference>
<feature type="transmembrane region" description="Helical" evidence="1">
    <location>
        <begin position="27"/>
        <end position="49"/>
    </location>
</feature>
<dbReference type="AlphaFoldDB" id="A0A1A9BBF2"/>
<evidence type="ECO:0000313" key="2">
    <source>
        <dbReference type="EMBL" id="SBT66493.1"/>
    </source>
</evidence>
<keyword evidence="3" id="KW-1185">Reference proteome</keyword>
<dbReference type="Proteomes" id="UP000199558">
    <property type="component" value="Unassembled WGS sequence"/>
</dbReference>
<sequence length="262" mass="28106">MIRRQLRVLRICWRAAVAADLEYRLQFLSAAALSAFWMVWAVAGASVYFRFAGSVAGWTHGEVLVVIGLFFTLNGLRQTLLQPNLELMSDHVRRGTLDFLLTKPFDAQLLVSLGRVRVTNLLDPALGLVLVTVGVVLSGRGVSPGRLAAFLLLLGCAAVLLYALTVLLMAATVVLVAAEDLDRVSFAFVELSRFPVDLYRDPARTLLTVVPVAFLTTYPGAALLGRLDARMLPVAVAVAAGAVVVATGAWRRALRSYAGAGG</sequence>
<feature type="transmembrane region" description="Helical" evidence="1">
    <location>
        <begin position="231"/>
        <end position="250"/>
    </location>
</feature>
<dbReference type="STRING" id="946078.GA0070622_3515"/>
<dbReference type="EMBL" id="FLRH01000003">
    <property type="protein sequence ID" value="SBT66493.1"/>
    <property type="molecule type" value="Genomic_DNA"/>
</dbReference>
<dbReference type="RefSeq" id="WP_091574271.1">
    <property type="nucleotide sequence ID" value="NZ_FLRH01000003.1"/>
</dbReference>
<feature type="transmembrane region" description="Helical" evidence="1">
    <location>
        <begin position="206"/>
        <end position="225"/>
    </location>
</feature>
<protein>
    <submittedName>
        <fullName evidence="2">ABC-2 type transport system permease protein</fullName>
    </submittedName>
</protein>
<keyword evidence="1" id="KW-0812">Transmembrane</keyword>
<dbReference type="PANTHER" id="PTHR36833">
    <property type="entry name" value="SLR0610 PROTEIN-RELATED"/>
    <property type="match status" value="1"/>
</dbReference>
<dbReference type="OrthoDB" id="9788195at2"/>
<proteinExistence type="predicted"/>
<gene>
    <name evidence="2" type="ORF">GA0070622_3515</name>
</gene>